<reference evidence="1" key="1">
    <citation type="submission" date="2019-04" db="EMBL/GenBank/DDBJ databases">
        <title>Whole genome sequencing of oral phylogroup 2 treponemes.</title>
        <authorList>
            <person name="Chan Y."/>
            <person name="Zeng H.H."/>
            <person name="Yu X.L."/>
            <person name="Leung W.K."/>
            <person name="Watt R.M."/>
        </authorList>
    </citation>
    <scope>NUCLEOTIDE SEQUENCE</scope>
    <source>
        <strain evidence="1">OMZ 847</strain>
    </source>
</reference>
<gene>
    <name evidence="1" type="ORF">E4N76_00390</name>
</gene>
<dbReference type="EMBL" id="CP038802">
    <property type="protein sequence ID" value="UTY27609.1"/>
    <property type="molecule type" value="Genomic_DNA"/>
</dbReference>
<evidence type="ECO:0000313" key="2">
    <source>
        <dbReference type="Proteomes" id="UP001059401"/>
    </source>
</evidence>
<dbReference type="Proteomes" id="UP001059401">
    <property type="component" value="Chromosome"/>
</dbReference>
<name>A0ABY5HQ70_9SPIR</name>
<protein>
    <submittedName>
        <fullName evidence="1">Uncharacterized protein</fullName>
    </submittedName>
</protein>
<dbReference type="RefSeq" id="WP_255805610.1">
    <property type="nucleotide sequence ID" value="NZ_CP038802.1"/>
</dbReference>
<keyword evidence="2" id="KW-1185">Reference proteome</keyword>
<evidence type="ECO:0000313" key="1">
    <source>
        <dbReference type="EMBL" id="UTY27609.1"/>
    </source>
</evidence>
<accession>A0ABY5HQ70</accession>
<proteinExistence type="predicted"/>
<sequence>MITFILNFLLTALLACLLNFSFSEKRQYRKLKILNAELDILLKAAEAKEKNIQLPEHIQLFIKQLYEKQEKR</sequence>
<organism evidence="1 2">
    <name type="scientific">Treponema putidum</name>
    <dbReference type="NCBI Taxonomy" id="221027"/>
    <lineage>
        <taxon>Bacteria</taxon>
        <taxon>Pseudomonadati</taxon>
        <taxon>Spirochaetota</taxon>
        <taxon>Spirochaetia</taxon>
        <taxon>Spirochaetales</taxon>
        <taxon>Treponemataceae</taxon>
        <taxon>Treponema</taxon>
    </lineage>
</organism>